<accession>A0AAW2ELC6</accession>
<dbReference type="EMBL" id="JADYXP020000020">
    <property type="protein sequence ID" value="KAL0104526.1"/>
    <property type="molecule type" value="Genomic_DNA"/>
</dbReference>
<protein>
    <submittedName>
        <fullName evidence="1">Uncharacterized protein</fullName>
    </submittedName>
</protein>
<comment type="caution">
    <text evidence="1">The sequence shown here is derived from an EMBL/GenBank/DDBJ whole genome shotgun (WGS) entry which is preliminary data.</text>
</comment>
<sequence>MRNESSLNEKSFTDLPRVFLPGNAVLREICSPSSRVYPEHQSPMEPIFLSASCKKVSRLPSTTECFQRLLITIFRAIKISRRVQLKHIVTYASPHDVVSSYFAPSFTRLSLHCCKLLN</sequence>
<proteinExistence type="predicted"/>
<evidence type="ECO:0000313" key="1">
    <source>
        <dbReference type="EMBL" id="KAL0104526.1"/>
    </source>
</evidence>
<evidence type="ECO:0000313" key="2">
    <source>
        <dbReference type="Proteomes" id="UP001430953"/>
    </source>
</evidence>
<keyword evidence="2" id="KW-1185">Reference proteome</keyword>
<organism evidence="1 2">
    <name type="scientific">Cardiocondyla obscurior</name>
    <dbReference type="NCBI Taxonomy" id="286306"/>
    <lineage>
        <taxon>Eukaryota</taxon>
        <taxon>Metazoa</taxon>
        <taxon>Ecdysozoa</taxon>
        <taxon>Arthropoda</taxon>
        <taxon>Hexapoda</taxon>
        <taxon>Insecta</taxon>
        <taxon>Pterygota</taxon>
        <taxon>Neoptera</taxon>
        <taxon>Endopterygota</taxon>
        <taxon>Hymenoptera</taxon>
        <taxon>Apocrita</taxon>
        <taxon>Aculeata</taxon>
        <taxon>Formicoidea</taxon>
        <taxon>Formicidae</taxon>
        <taxon>Myrmicinae</taxon>
        <taxon>Cardiocondyla</taxon>
    </lineage>
</organism>
<reference evidence="1 2" key="1">
    <citation type="submission" date="2023-03" db="EMBL/GenBank/DDBJ databases">
        <title>High recombination rates correlate with genetic variation in Cardiocondyla obscurior ants.</title>
        <authorList>
            <person name="Errbii M."/>
        </authorList>
    </citation>
    <scope>NUCLEOTIDE SEQUENCE [LARGE SCALE GENOMIC DNA]</scope>
    <source>
        <strain evidence="1">Alpha-2009</strain>
        <tissue evidence="1">Whole body</tissue>
    </source>
</reference>
<gene>
    <name evidence="1" type="ORF">PUN28_017323</name>
</gene>
<name>A0AAW2ELC6_9HYME</name>
<dbReference type="AlphaFoldDB" id="A0AAW2ELC6"/>
<dbReference type="Proteomes" id="UP001430953">
    <property type="component" value="Unassembled WGS sequence"/>
</dbReference>